<sequence length="151" mass="16386">MTFDDAPQHQNLPQPHAYPPTTWTPPHYGVPGYQTGYYQSPLPPAVYPQQSPPPYAPHPYYVPAVHVSVHGPGLAPKSSGLAVLLAFLFGPLGMLYSTVTGALVIFCVNMVVVLVGVLTLGVGFLLGFCTWIAGMAWAYSAAEDYNRKLRR</sequence>
<dbReference type="RefSeq" id="WP_201027961.1">
    <property type="nucleotide sequence ID" value="NZ_BCSZ01000025.1"/>
</dbReference>
<dbReference type="Proteomes" id="UP000069705">
    <property type="component" value="Unassembled WGS sequence"/>
</dbReference>
<keyword evidence="2" id="KW-0472">Membrane</keyword>
<proteinExistence type="predicted"/>
<protein>
    <submittedName>
        <fullName evidence="3">Uncharacterized protein</fullName>
    </submittedName>
</protein>
<comment type="caution">
    <text evidence="3">The sequence shown here is derived from an EMBL/GenBank/DDBJ whole genome shotgun (WGS) entry which is preliminary data.</text>
</comment>
<evidence type="ECO:0000256" key="1">
    <source>
        <dbReference type="SAM" id="MobiDB-lite"/>
    </source>
</evidence>
<evidence type="ECO:0000313" key="3">
    <source>
        <dbReference type="EMBL" id="GAT02549.1"/>
    </source>
</evidence>
<keyword evidence="2" id="KW-0812">Transmembrane</keyword>
<accession>A0A100WR49</accession>
<feature type="transmembrane region" description="Helical" evidence="2">
    <location>
        <begin position="81"/>
        <end position="106"/>
    </location>
</feature>
<evidence type="ECO:0000313" key="4">
    <source>
        <dbReference type="Proteomes" id="UP000069705"/>
    </source>
</evidence>
<organism evidence="3 4">
    <name type="scientific">Mycolicibacterium fortuitum subsp. acetamidolyticum</name>
    <dbReference type="NCBI Taxonomy" id="144550"/>
    <lineage>
        <taxon>Bacteria</taxon>
        <taxon>Bacillati</taxon>
        <taxon>Actinomycetota</taxon>
        <taxon>Actinomycetes</taxon>
        <taxon>Mycobacteriales</taxon>
        <taxon>Mycobacteriaceae</taxon>
        <taxon>Mycolicibacterium</taxon>
    </lineage>
</organism>
<dbReference type="AlphaFoldDB" id="A0A100WR49"/>
<reference evidence="4" key="2">
    <citation type="submission" date="2016-02" db="EMBL/GenBank/DDBJ databases">
        <title>Draft genome sequence of five rapidly growing Mycobacterium species.</title>
        <authorList>
            <person name="Katahira K."/>
            <person name="Gotou Y."/>
            <person name="Iida K."/>
            <person name="Ogura Y."/>
            <person name="Hayashi T."/>
        </authorList>
    </citation>
    <scope>NUCLEOTIDE SEQUENCE [LARGE SCALE GENOMIC DNA]</scope>
    <source>
        <strain evidence="4">JCM6368</strain>
    </source>
</reference>
<evidence type="ECO:0000256" key="2">
    <source>
        <dbReference type="SAM" id="Phobius"/>
    </source>
</evidence>
<dbReference type="EMBL" id="BCSZ01000025">
    <property type="protein sequence ID" value="GAT02549.1"/>
    <property type="molecule type" value="Genomic_DNA"/>
</dbReference>
<feature type="transmembrane region" description="Helical" evidence="2">
    <location>
        <begin position="112"/>
        <end position="142"/>
    </location>
</feature>
<name>A0A100WR49_MYCFO</name>
<keyword evidence="2" id="KW-1133">Transmembrane helix</keyword>
<reference evidence="3 4" key="1">
    <citation type="journal article" date="2016" name="Genome Announc.">
        <title>Draft Genome Sequences of Five Rapidly Growing Mycobacterium Species, M. thermoresistibile, M. fortuitum subsp. acetamidolyticum, M. canariasense, M. brisbanense, and M. novocastrense.</title>
        <authorList>
            <person name="Katahira K."/>
            <person name="Ogura Y."/>
            <person name="Gotoh Y."/>
            <person name="Hayashi T."/>
        </authorList>
    </citation>
    <scope>NUCLEOTIDE SEQUENCE [LARGE SCALE GENOMIC DNA]</scope>
    <source>
        <strain evidence="3 4">JCM6368</strain>
    </source>
</reference>
<gene>
    <name evidence="3" type="ORF">RMCFA_2661</name>
</gene>
<feature type="region of interest" description="Disordered" evidence="1">
    <location>
        <begin position="1"/>
        <end position="21"/>
    </location>
</feature>